<gene>
    <name evidence="2" type="ORF">NDU88_002453</name>
</gene>
<feature type="compositionally biased region" description="Gly residues" evidence="1">
    <location>
        <begin position="28"/>
        <end position="38"/>
    </location>
</feature>
<evidence type="ECO:0000313" key="2">
    <source>
        <dbReference type="EMBL" id="KAJ1082285.1"/>
    </source>
</evidence>
<evidence type="ECO:0000256" key="1">
    <source>
        <dbReference type="SAM" id="MobiDB-lite"/>
    </source>
</evidence>
<dbReference type="AlphaFoldDB" id="A0AAV7KVQ9"/>
<feature type="compositionally biased region" description="Basic and acidic residues" evidence="1">
    <location>
        <begin position="118"/>
        <end position="127"/>
    </location>
</feature>
<accession>A0AAV7KVQ9</accession>
<evidence type="ECO:0000313" key="3">
    <source>
        <dbReference type="Proteomes" id="UP001066276"/>
    </source>
</evidence>
<sequence>MLLIEESPIDATAATTLCRSSCASSAVGGPGPTVGRPGGIEDTSSSSASGMIHLGPAQAYTPAKTMLPVEWQGIPLLSCLPRIDRPYQEVKSHPSGSRGAPGPRHLTYPSARPPITTDDSRPDRWAFHNDSSQSPALPVAVGDPFRLIATLHLSSPVLALMYMLLWIVKSGLRSYLCVFRRSRPCLCPSCQARSLHKPPGDRRRAALRQDTSRL</sequence>
<feature type="region of interest" description="Disordered" evidence="1">
    <location>
        <begin position="88"/>
        <end position="132"/>
    </location>
</feature>
<protein>
    <submittedName>
        <fullName evidence="2">Uncharacterized protein</fullName>
    </submittedName>
</protein>
<name>A0AAV7KVQ9_PLEWA</name>
<dbReference type="EMBL" id="JANPWB010000016">
    <property type="protein sequence ID" value="KAJ1082285.1"/>
    <property type="molecule type" value="Genomic_DNA"/>
</dbReference>
<dbReference type="Proteomes" id="UP001066276">
    <property type="component" value="Chromosome 12"/>
</dbReference>
<keyword evidence="3" id="KW-1185">Reference proteome</keyword>
<proteinExistence type="predicted"/>
<organism evidence="2 3">
    <name type="scientific">Pleurodeles waltl</name>
    <name type="common">Iberian ribbed newt</name>
    <dbReference type="NCBI Taxonomy" id="8319"/>
    <lineage>
        <taxon>Eukaryota</taxon>
        <taxon>Metazoa</taxon>
        <taxon>Chordata</taxon>
        <taxon>Craniata</taxon>
        <taxon>Vertebrata</taxon>
        <taxon>Euteleostomi</taxon>
        <taxon>Amphibia</taxon>
        <taxon>Batrachia</taxon>
        <taxon>Caudata</taxon>
        <taxon>Salamandroidea</taxon>
        <taxon>Salamandridae</taxon>
        <taxon>Pleurodelinae</taxon>
        <taxon>Pleurodeles</taxon>
    </lineage>
</organism>
<comment type="caution">
    <text evidence="2">The sequence shown here is derived from an EMBL/GenBank/DDBJ whole genome shotgun (WGS) entry which is preliminary data.</text>
</comment>
<reference evidence="2" key="1">
    <citation type="journal article" date="2022" name="bioRxiv">
        <title>Sequencing and chromosome-scale assembly of the giantPleurodeles waltlgenome.</title>
        <authorList>
            <person name="Brown T."/>
            <person name="Elewa A."/>
            <person name="Iarovenko S."/>
            <person name="Subramanian E."/>
            <person name="Araus A.J."/>
            <person name="Petzold A."/>
            <person name="Susuki M."/>
            <person name="Suzuki K.-i.T."/>
            <person name="Hayashi T."/>
            <person name="Toyoda A."/>
            <person name="Oliveira C."/>
            <person name="Osipova E."/>
            <person name="Leigh N.D."/>
            <person name="Simon A."/>
            <person name="Yun M.H."/>
        </authorList>
    </citation>
    <scope>NUCLEOTIDE SEQUENCE</scope>
    <source>
        <strain evidence="2">20211129_DDA</strain>
        <tissue evidence="2">Liver</tissue>
    </source>
</reference>
<feature type="region of interest" description="Disordered" evidence="1">
    <location>
        <begin position="22"/>
        <end position="46"/>
    </location>
</feature>